<protein>
    <recommendedName>
        <fullName evidence="4 12">GPI ethanolamine phosphate transferase 1</fullName>
        <ecNumber evidence="12">2.-.-.-</ecNumber>
    </recommendedName>
</protein>
<dbReference type="InterPro" id="IPR037671">
    <property type="entry name" value="PIGN_N"/>
</dbReference>
<comment type="pathway">
    <text evidence="2 12">Glycolipid biosynthesis; glycosylphosphatidylinositol-anchor biosynthesis.</text>
</comment>
<feature type="transmembrane region" description="Helical" evidence="12">
    <location>
        <begin position="796"/>
        <end position="815"/>
    </location>
</feature>
<keyword evidence="11" id="KW-0325">Glycoprotein</keyword>
<evidence type="ECO:0000256" key="9">
    <source>
        <dbReference type="ARBA" id="ARBA00022989"/>
    </source>
</evidence>
<dbReference type="SUPFAM" id="SSF53649">
    <property type="entry name" value="Alkaline phosphatase-like"/>
    <property type="match status" value="1"/>
</dbReference>
<feature type="transmembrane region" description="Helical" evidence="12">
    <location>
        <begin position="714"/>
        <end position="732"/>
    </location>
</feature>
<evidence type="ECO:0000256" key="11">
    <source>
        <dbReference type="ARBA" id="ARBA00023180"/>
    </source>
</evidence>
<feature type="transmembrane region" description="Helical" evidence="12">
    <location>
        <begin position="480"/>
        <end position="505"/>
    </location>
</feature>
<evidence type="ECO:0000256" key="4">
    <source>
        <dbReference type="ARBA" id="ARBA00020831"/>
    </source>
</evidence>
<dbReference type="Proteomes" id="UP001549921">
    <property type="component" value="Unassembled WGS sequence"/>
</dbReference>
<dbReference type="InterPro" id="IPR007070">
    <property type="entry name" value="GPI_EtnP_transferase_1"/>
</dbReference>
<keyword evidence="5 12" id="KW-0337">GPI-anchor biosynthesis</keyword>
<feature type="transmembrane region" description="Helical" evidence="12">
    <location>
        <begin position="689"/>
        <end position="707"/>
    </location>
</feature>
<evidence type="ECO:0000256" key="2">
    <source>
        <dbReference type="ARBA" id="ARBA00004687"/>
    </source>
</evidence>
<dbReference type="EC" id="2.-.-.-" evidence="12"/>
<gene>
    <name evidence="14" type="ORF">ABMA28_006999</name>
</gene>
<evidence type="ECO:0000256" key="8">
    <source>
        <dbReference type="ARBA" id="ARBA00022824"/>
    </source>
</evidence>
<dbReference type="InterPro" id="IPR017852">
    <property type="entry name" value="GPI_EtnP_transferase_1_C"/>
</dbReference>
<feature type="transmembrane region" description="Helical" evidence="12">
    <location>
        <begin position="511"/>
        <end position="533"/>
    </location>
</feature>
<feature type="transmembrane region" description="Helical" evidence="12">
    <location>
        <begin position="568"/>
        <end position="585"/>
    </location>
</feature>
<dbReference type="GO" id="GO:0006506">
    <property type="term" value="P:GPI anchor biosynthetic process"/>
    <property type="evidence" value="ECO:0007669"/>
    <property type="project" value="UniProtKB-KW"/>
</dbReference>
<dbReference type="EMBL" id="JBEDNZ010000002">
    <property type="protein sequence ID" value="KAL0851134.1"/>
    <property type="molecule type" value="Genomic_DNA"/>
</dbReference>
<feature type="transmembrane region" description="Helical" evidence="12">
    <location>
        <begin position="835"/>
        <end position="855"/>
    </location>
</feature>
<comment type="similarity">
    <text evidence="3 12">Belongs to the PIGG/PIGN/PIGO family. PIGN subfamily.</text>
</comment>
<dbReference type="Gene3D" id="3.40.720.10">
    <property type="entry name" value="Alkaline Phosphatase, subunit A"/>
    <property type="match status" value="1"/>
</dbReference>
<proteinExistence type="inferred from homology"/>
<dbReference type="CDD" id="cd16020">
    <property type="entry name" value="GPI_EPT_1"/>
    <property type="match status" value="1"/>
</dbReference>
<feature type="transmembrane region" description="Helical" evidence="12">
    <location>
        <begin position="545"/>
        <end position="562"/>
    </location>
</feature>
<feature type="transmembrane region" description="Helical" evidence="12">
    <location>
        <begin position="901"/>
        <end position="921"/>
    </location>
</feature>
<comment type="subcellular location">
    <subcellularLocation>
        <location evidence="1 12">Endoplasmic reticulum membrane</location>
        <topology evidence="1 12">Multi-pass membrane protein</topology>
    </subcellularLocation>
</comment>
<dbReference type="Pfam" id="PF04987">
    <property type="entry name" value="PigN"/>
    <property type="match status" value="1"/>
</dbReference>
<dbReference type="GO" id="GO:0051377">
    <property type="term" value="F:mannose-ethanolamine phosphotransferase activity"/>
    <property type="evidence" value="ECO:0007669"/>
    <property type="project" value="UniProtKB-UniRule"/>
</dbReference>
<dbReference type="AlphaFoldDB" id="A0ABD0TPC0"/>
<evidence type="ECO:0000256" key="1">
    <source>
        <dbReference type="ARBA" id="ARBA00004477"/>
    </source>
</evidence>
<dbReference type="GO" id="GO:0005789">
    <property type="term" value="C:endoplasmic reticulum membrane"/>
    <property type="evidence" value="ECO:0007669"/>
    <property type="project" value="UniProtKB-SubCell"/>
</dbReference>
<feature type="transmembrane region" description="Helical" evidence="12">
    <location>
        <begin position="435"/>
        <end position="455"/>
    </location>
</feature>
<evidence type="ECO:0000256" key="3">
    <source>
        <dbReference type="ARBA" id="ARBA00008400"/>
    </source>
</evidence>
<evidence type="ECO:0000256" key="10">
    <source>
        <dbReference type="ARBA" id="ARBA00023136"/>
    </source>
</evidence>
<feature type="transmembrane region" description="Helical" evidence="12">
    <location>
        <begin position="738"/>
        <end position="754"/>
    </location>
</feature>
<dbReference type="InterPro" id="IPR002591">
    <property type="entry name" value="Phosphodiest/P_Trfase"/>
</dbReference>
<feature type="transmembrane region" description="Helical" evidence="12">
    <location>
        <begin position="867"/>
        <end position="886"/>
    </location>
</feature>
<evidence type="ECO:0000259" key="13">
    <source>
        <dbReference type="Pfam" id="PF04987"/>
    </source>
</evidence>
<name>A0ABD0TPC0_LOXSC</name>
<organism evidence="14 15">
    <name type="scientific">Loxostege sticticalis</name>
    <name type="common">Beet webworm moth</name>
    <dbReference type="NCBI Taxonomy" id="481309"/>
    <lineage>
        <taxon>Eukaryota</taxon>
        <taxon>Metazoa</taxon>
        <taxon>Ecdysozoa</taxon>
        <taxon>Arthropoda</taxon>
        <taxon>Hexapoda</taxon>
        <taxon>Insecta</taxon>
        <taxon>Pterygota</taxon>
        <taxon>Neoptera</taxon>
        <taxon>Endopterygota</taxon>
        <taxon>Lepidoptera</taxon>
        <taxon>Glossata</taxon>
        <taxon>Ditrysia</taxon>
        <taxon>Pyraloidea</taxon>
        <taxon>Crambidae</taxon>
        <taxon>Pyraustinae</taxon>
        <taxon>Loxostege</taxon>
    </lineage>
</organism>
<evidence type="ECO:0000313" key="15">
    <source>
        <dbReference type="Proteomes" id="UP001549921"/>
    </source>
</evidence>
<keyword evidence="6 12" id="KW-0808">Transferase</keyword>
<dbReference type="PANTHER" id="PTHR12250">
    <property type="entry name" value="PHOSPHATIDYLINOSITOL GLYCAN, CLASS N"/>
    <property type="match status" value="1"/>
</dbReference>
<accession>A0ABD0TPC0</accession>
<feature type="transmembrane region" description="Helical" evidence="12">
    <location>
        <begin position="621"/>
        <end position="645"/>
    </location>
</feature>
<evidence type="ECO:0000256" key="12">
    <source>
        <dbReference type="RuleBase" id="RU367138"/>
    </source>
</evidence>
<keyword evidence="7 12" id="KW-0812">Transmembrane</keyword>
<evidence type="ECO:0000256" key="7">
    <source>
        <dbReference type="ARBA" id="ARBA00022692"/>
    </source>
</evidence>
<feature type="transmembrane region" description="Helical" evidence="12">
    <location>
        <begin position="657"/>
        <end position="677"/>
    </location>
</feature>
<sequence length="945" mass="108305">MFVLGTIIHFIFLFSIFDIYFKSPIVRNVVPYQPRHEALADRLVLFIVDGLRAESFVNYTTMPYLRSVANTHGRWGISNTRMPTESRPGHVAVIAGFYEDPSAVLKGWKENPVDFDSVFNQSSYTWCWGAYDIVQIFTKGDVDDHIFVNMFDPYDQTFSTDKNTTLLDAWVFDNVKSFFYNAKQDTTVNAMLRVPKIIFFLHLLGTDTSGHTHKPKTSNFLTTVRFVDEGIKEIEKTIRDFYNDDGRTTFLMTSDHGMTDWGSHGAGQDHETQTPYVIWGAGVQQVKNDQVDLETLSMSLNHRLDINQADLAPLMSTILSIPVPVNSVGKLSTEMLNISLPDKAKAVYSNSRQLASQYDRKRQDVENSALKALYKPFEAFNKEKYKEAIEFTEKMLDNEAIDPGEYDKLILLSEEITDLSLFGLDYYQNYYQNPLLVLVTLSFMGWIMCLVKTLLEQKINNQSESSSSLKKYSYRNRRHILGYLSISNMLFSTLSFIAVFLVFVQSLPFQYYIYFLMPILLWRSALTPFSIWIQLFKQFKSVGEIFAVWIETLCYTLGSFSLGMSFTYRWMLSIPLLGMALWPFLSSTRNHLAKPLLLAWAVSCILLSLFSFMPVVGKDTFIELVIGAGILWLTFLIIYSWKVLFPLYRASEETWKVIVLNSIQILLLAASLQNIYVQSTRFDRGTPVSQVYQGLAWVIAVISLMMPLTFSKRLISRLVAIYTSILNFYLLLSVSHEGLFMVILIFNATCWMFIEYKLLNANNMGILQYTFDEYEESSKNLITFERSISRQDFRRAFIFTLYIILAFFGTGNIASLNSFEVRWVTCFITSFKPSIITGLILLKTLAPFLAVGCTFRAVQHLTKAPTGYLHIIVLIYSNIMGIQLLYNVKNYGSWLDIGTSISQFVIVQVITLFIVLINQIAKILTDISMQMFIGGVFGESLKKYV</sequence>
<keyword evidence="10 12" id="KW-0472">Membrane</keyword>
<feature type="transmembrane region" description="Helical" evidence="12">
    <location>
        <begin position="597"/>
        <end position="615"/>
    </location>
</feature>
<reference evidence="14 15" key="1">
    <citation type="submission" date="2024-06" db="EMBL/GenBank/DDBJ databases">
        <title>A chromosome-level genome assembly of beet webworm, Loxostege sticticalis.</title>
        <authorList>
            <person name="Zhang Y."/>
        </authorList>
    </citation>
    <scope>NUCLEOTIDE SEQUENCE [LARGE SCALE GENOMIC DNA]</scope>
    <source>
        <strain evidence="14">AQ028</strain>
        <tissue evidence="14">Male pupae</tissue>
    </source>
</reference>
<feature type="domain" description="GPI ethanolamine phosphate transferase 1 C-terminal" evidence="13">
    <location>
        <begin position="423"/>
        <end position="893"/>
    </location>
</feature>
<evidence type="ECO:0000256" key="6">
    <source>
        <dbReference type="ARBA" id="ARBA00022679"/>
    </source>
</evidence>
<dbReference type="Pfam" id="PF01663">
    <property type="entry name" value="Phosphodiest"/>
    <property type="match status" value="1"/>
</dbReference>
<dbReference type="InterPro" id="IPR017850">
    <property type="entry name" value="Alkaline_phosphatase_core_sf"/>
</dbReference>
<comment type="caution">
    <text evidence="14">The sequence shown here is derived from an EMBL/GenBank/DDBJ whole genome shotgun (WGS) entry which is preliminary data.</text>
</comment>
<evidence type="ECO:0000313" key="14">
    <source>
        <dbReference type="EMBL" id="KAL0851134.1"/>
    </source>
</evidence>
<dbReference type="PANTHER" id="PTHR12250:SF0">
    <property type="entry name" value="GPI ETHANOLAMINE PHOSPHATE TRANSFERASE 1"/>
    <property type="match status" value="1"/>
</dbReference>
<comment type="function">
    <text evidence="12">Ethanolamine phosphate transferase involved in glycosylphosphatidylinositol-anchor biosynthesis. Transfers ethanolamine phosphate to the first alpha-1,4-linked mannose of the glycosylphosphatidylinositol precursor of GPI-anchor.</text>
</comment>
<keyword evidence="9 12" id="KW-1133">Transmembrane helix</keyword>
<evidence type="ECO:0000256" key="5">
    <source>
        <dbReference type="ARBA" id="ARBA00022502"/>
    </source>
</evidence>
<keyword evidence="8 12" id="KW-0256">Endoplasmic reticulum</keyword>